<dbReference type="Proteomes" id="UP001157418">
    <property type="component" value="Unassembled WGS sequence"/>
</dbReference>
<organism evidence="1 2">
    <name type="scientific">Lactuca virosa</name>
    <dbReference type="NCBI Taxonomy" id="75947"/>
    <lineage>
        <taxon>Eukaryota</taxon>
        <taxon>Viridiplantae</taxon>
        <taxon>Streptophyta</taxon>
        <taxon>Embryophyta</taxon>
        <taxon>Tracheophyta</taxon>
        <taxon>Spermatophyta</taxon>
        <taxon>Magnoliopsida</taxon>
        <taxon>eudicotyledons</taxon>
        <taxon>Gunneridae</taxon>
        <taxon>Pentapetalae</taxon>
        <taxon>asterids</taxon>
        <taxon>campanulids</taxon>
        <taxon>Asterales</taxon>
        <taxon>Asteraceae</taxon>
        <taxon>Cichorioideae</taxon>
        <taxon>Cichorieae</taxon>
        <taxon>Lactucinae</taxon>
        <taxon>Lactuca</taxon>
    </lineage>
</organism>
<protein>
    <submittedName>
        <fullName evidence="1">Uncharacterized protein</fullName>
    </submittedName>
</protein>
<dbReference type="AlphaFoldDB" id="A0AAU9MHT7"/>
<evidence type="ECO:0000313" key="1">
    <source>
        <dbReference type="EMBL" id="CAH1425312.1"/>
    </source>
</evidence>
<accession>A0AAU9MHT7</accession>
<keyword evidence="2" id="KW-1185">Reference proteome</keyword>
<gene>
    <name evidence="1" type="ORF">LVIROSA_LOCUS12462</name>
</gene>
<dbReference type="EMBL" id="CAKMRJ010002223">
    <property type="protein sequence ID" value="CAH1425312.1"/>
    <property type="molecule type" value="Genomic_DNA"/>
</dbReference>
<evidence type="ECO:0000313" key="2">
    <source>
        <dbReference type="Proteomes" id="UP001157418"/>
    </source>
</evidence>
<sequence>MKVNSYLPSTLKGHCISIHLTNEDGCSSVLTTQASTKGIIPMDRKSKFLESEYEMVIDVYICSQLMYLFQQSQNLHTYDVNLTLKCTNIHDVPIKNMLTPKQENMF</sequence>
<reference evidence="1 2" key="1">
    <citation type="submission" date="2022-01" db="EMBL/GenBank/DDBJ databases">
        <authorList>
            <person name="Xiong W."/>
            <person name="Schranz E."/>
        </authorList>
    </citation>
    <scope>NUCLEOTIDE SEQUENCE [LARGE SCALE GENOMIC DNA]</scope>
</reference>
<proteinExistence type="predicted"/>
<name>A0AAU9MHT7_9ASTR</name>
<comment type="caution">
    <text evidence="1">The sequence shown here is derived from an EMBL/GenBank/DDBJ whole genome shotgun (WGS) entry which is preliminary data.</text>
</comment>